<evidence type="ECO:0000256" key="6">
    <source>
        <dbReference type="ARBA" id="ARBA00022958"/>
    </source>
</evidence>
<dbReference type="Proteomes" id="UP001500889">
    <property type="component" value="Chromosome E"/>
</dbReference>
<dbReference type="GO" id="GO:0005228">
    <property type="term" value="F:intracellular sodium-activated potassium channel activity"/>
    <property type="evidence" value="ECO:0007669"/>
    <property type="project" value="TreeGrafter"/>
</dbReference>
<dbReference type="InterPro" id="IPR047871">
    <property type="entry name" value="K_chnl_Slo-like"/>
</dbReference>
<accession>A0AAU9G6D6</accession>
<feature type="compositionally biased region" description="Gly residues" evidence="12">
    <location>
        <begin position="1396"/>
        <end position="1406"/>
    </location>
</feature>
<proteinExistence type="predicted"/>
<protein>
    <submittedName>
        <fullName evidence="15">Potassium channel subfamily T member 2</fullName>
    </submittedName>
</protein>
<keyword evidence="10 15" id="KW-0407">Ion channel</keyword>
<evidence type="ECO:0000256" key="13">
    <source>
        <dbReference type="SAM" id="Phobius"/>
    </source>
</evidence>
<sequence>MSRIIQPRYRFRDLLLGDFSFNDDGERVRVEYYVNENTFKERLQLYFIKNQRSSLRIRIADLFLKLLSCVLYIIRVILDRNPTFITCYGCEVGNKTEFIISAKLTEEEFQESPIINWDAILWVNRPTVLWVLQLLLAMVSLTQSLVLTYLGYKGNIWQQILSFHFILELVTTIPFALTIVHPPLRNLFIPIFLNCWLAKRSLENMFNDLHRAMQKSQSALSQQLTILSATLLCLVFTSVCGIQHFQRAGHRHLNLFQSTYYVVVTFSTVGYGDFVPDIWPSQLYMVIMICVALIVLPTQFEQLAFTWMERQKLGGSYSSHRAQSEKHVVVCSTTLHADTIMDFLNEFYAHPLLQDFYVVLLSPMELDTTMRMILQVPIWAQRVIYIQGSCLKDGDLARARMNEAEACFILAARNYADKTAADEHTILRSWAVKDFAPNVPQYVQIFRPEHKLHVKFAEHVVCEDEFKYALLANNCTCPGASTLVTLLLHTSRGQEGQQSPEEWHRLYGKCSGNEIYHIVLGDSRFFGEYEGKSFTYASFHSHRKYGVALVGVRPAELPEFYEDTILLNPGPRHIMKKDDTCYYMSITKEENSAFVVNQNQTSDPTAASKDGAGGGTSTAASHHTAAATACDNPTAVIISDSRQNLKDTTVTQTAATTTTITTTTLPPPPMTLGGSSGMPGGSGGGGHGVGGGHSLGTSLSVTPATLSTGNHLDVPFGNNPNLLSPDVLNQRRGSRRPSILPVPDMFTSSSFSIAGNDDGEEGDESDDEIDDEMPWRSPSEKIAIVKGFPPVSPFIGVSPTLCFLLKEKKPLCCLQLAQVCEHCSYRNAKEYQWQNKTIILAADYASNGIYNFIIPLRAHFRSKTSLNPIILLLERRPDVAFLDALSYFPLVYWMLGSIDCLDDLLRAGITLAESVVVVNKELSNSAEEDSLSDCNTIVAVQNMFKFFPSIKSITELSQSSNMRFMQFRAHDKYALHLSKMEKERGSHISYMFRLPFAAGAVFSASMLDTLLYQAFVKDYVITFVRLLLGIDQAPGSGFLTSMRITKEDMWIRTYGRLYQKLCSTTCEIPIGIYRTQDTSNADTSHYDEETGTPDSTKDSTEMLRGVTYRPPPSATGGAGASFRSPSQPTPQQQRQRSTNCLGGCSERKGSSYSINLADEAKDNHAQQIERAEIANLVRSRMESLNLPTIDYDDVSEKRNHLSYVIINPSCDLKLEEGDLIYLVRPSPFSAQKTFERHNSRRKSNISFCSNINLGATCGPQMQNMSNTAVGAGSRRGSGIAGLNPMQMQSVQTLAGPTVVGNQRGRSNSLRIDNDILLRRSSSLRQGLPSVGVSHGRRKSSLEEIGISHFTTLMQATNHSNPIKISLNGSIGMENQISLQVTPPEEPTPMLGVPCMMGGGGGGGGINPSGTGSSTSGMLGAGSSLAINTADLGPGPSTSSGAGSSLQPQDSLGPQSSQVSSPQHLQGTIV</sequence>
<evidence type="ECO:0000256" key="10">
    <source>
        <dbReference type="ARBA" id="ARBA00023303"/>
    </source>
</evidence>
<feature type="compositionally biased region" description="Low complexity" evidence="12">
    <location>
        <begin position="1407"/>
        <end position="1444"/>
    </location>
</feature>
<keyword evidence="5" id="KW-0631">Potassium channel</keyword>
<keyword evidence="6" id="KW-0630">Potassium</keyword>
<evidence type="ECO:0000256" key="3">
    <source>
        <dbReference type="ARBA" id="ARBA00022538"/>
    </source>
</evidence>
<feature type="region of interest" description="Disordered" evidence="12">
    <location>
        <begin position="660"/>
        <end position="696"/>
    </location>
</feature>
<feature type="compositionally biased region" description="Gly residues" evidence="12">
    <location>
        <begin position="674"/>
        <end position="694"/>
    </location>
</feature>
<dbReference type="PANTHER" id="PTHR10027">
    <property type="entry name" value="CALCIUM-ACTIVATED POTASSIUM CHANNEL ALPHA CHAIN"/>
    <property type="match status" value="1"/>
</dbReference>
<feature type="transmembrane region" description="Helical" evidence="13">
    <location>
        <begin position="127"/>
        <end position="149"/>
    </location>
</feature>
<dbReference type="EMBL" id="AP029267">
    <property type="protein sequence ID" value="BFG04045.1"/>
    <property type="molecule type" value="Genomic_DNA"/>
</dbReference>
<dbReference type="Pfam" id="PF07885">
    <property type="entry name" value="Ion_trans_2"/>
    <property type="match status" value="1"/>
</dbReference>
<evidence type="ECO:0000313" key="16">
    <source>
        <dbReference type="Proteomes" id="UP001500889"/>
    </source>
</evidence>
<feature type="region of interest" description="Disordered" evidence="12">
    <location>
        <begin position="601"/>
        <end position="620"/>
    </location>
</feature>
<evidence type="ECO:0000256" key="11">
    <source>
        <dbReference type="ARBA" id="ARBA00034430"/>
    </source>
</evidence>
<keyword evidence="3" id="KW-0633">Potassium transport</keyword>
<feature type="domain" description="RCK N-terminal" evidence="14">
    <location>
        <begin position="325"/>
        <end position="461"/>
    </location>
</feature>
<keyword evidence="16" id="KW-1185">Reference proteome</keyword>
<dbReference type="SUPFAM" id="SSF81324">
    <property type="entry name" value="Voltage-gated potassium channels"/>
    <property type="match status" value="1"/>
</dbReference>
<dbReference type="PROSITE" id="PS51201">
    <property type="entry name" value="RCK_N"/>
    <property type="match status" value="1"/>
</dbReference>
<evidence type="ECO:0000256" key="2">
    <source>
        <dbReference type="ARBA" id="ARBA00022448"/>
    </source>
</evidence>
<reference evidence="15 16" key="1">
    <citation type="submission" date="2024-02" db="EMBL/GenBank/DDBJ databases">
        <title>A chromosome-level genome assembly of Drosophila madeirensis, a fruit fly species endemic to Madeira island.</title>
        <authorList>
            <person name="Tomihara K."/>
            <person name="Llopart A."/>
            <person name="Yamamoto D."/>
        </authorList>
    </citation>
    <scope>NUCLEOTIDE SEQUENCE [LARGE SCALE GENOMIC DNA]</scope>
    <source>
        <strain evidence="15 16">RF1</strain>
    </source>
</reference>
<dbReference type="Gene3D" id="3.40.50.720">
    <property type="entry name" value="NAD(P)-binding Rossmann-like Domain"/>
    <property type="match status" value="2"/>
</dbReference>
<feature type="region of interest" description="Disordered" evidence="12">
    <location>
        <begin position="1078"/>
        <end position="1144"/>
    </location>
</feature>
<evidence type="ECO:0000256" key="7">
    <source>
        <dbReference type="ARBA" id="ARBA00022989"/>
    </source>
</evidence>
<organism evidence="15 16">
    <name type="scientific">Drosophila madeirensis</name>
    <name type="common">Fruit fly</name>
    <dbReference type="NCBI Taxonomy" id="30013"/>
    <lineage>
        <taxon>Eukaryota</taxon>
        <taxon>Metazoa</taxon>
        <taxon>Ecdysozoa</taxon>
        <taxon>Arthropoda</taxon>
        <taxon>Hexapoda</taxon>
        <taxon>Insecta</taxon>
        <taxon>Pterygota</taxon>
        <taxon>Neoptera</taxon>
        <taxon>Endopterygota</taxon>
        <taxon>Diptera</taxon>
        <taxon>Brachycera</taxon>
        <taxon>Muscomorpha</taxon>
        <taxon>Ephydroidea</taxon>
        <taxon>Drosophilidae</taxon>
        <taxon>Drosophila</taxon>
        <taxon>Sophophora</taxon>
    </lineage>
</organism>
<feature type="transmembrane region" description="Helical" evidence="13">
    <location>
        <begin position="283"/>
        <end position="300"/>
    </location>
</feature>
<evidence type="ECO:0000256" key="5">
    <source>
        <dbReference type="ARBA" id="ARBA00022826"/>
    </source>
</evidence>
<dbReference type="Pfam" id="PF22614">
    <property type="entry name" value="Slo-like_RCK"/>
    <property type="match status" value="2"/>
</dbReference>
<dbReference type="Pfam" id="PF03493">
    <property type="entry name" value="BK_channel_a"/>
    <property type="match status" value="1"/>
</dbReference>
<gene>
    <name evidence="15" type="ORF">DMAD_03107</name>
</gene>
<dbReference type="Gene3D" id="1.10.287.70">
    <property type="match status" value="1"/>
</dbReference>
<evidence type="ECO:0000256" key="1">
    <source>
        <dbReference type="ARBA" id="ARBA00004141"/>
    </source>
</evidence>
<evidence type="ECO:0000256" key="4">
    <source>
        <dbReference type="ARBA" id="ARBA00022692"/>
    </source>
</evidence>
<dbReference type="InterPro" id="IPR003929">
    <property type="entry name" value="K_chnl_BK_asu"/>
</dbReference>
<keyword evidence="2" id="KW-0813">Transport</keyword>
<comment type="subcellular location">
    <subcellularLocation>
        <location evidence="1">Membrane</location>
        <topology evidence="1">Multi-pass membrane protein</topology>
    </subcellularLocation>
</comment>
<keyword evidence="7 13" id="KW-1133">Transmembrane helix</keyword>
<name>A0AAU9G6D6_DROMD</name>
<evidence type="ECO:0000256" key="9">
    <source>
        <dbReference type="ARBA" id="ARBA00023136"/>
    </source>
</evidence>
<evidence type="ECO:0000259" key="14">
    <source>
        <dbReference type="PROSITE" id="PS51201"/>
    </source>
</evidence>
<dbReference type="InterPro" id="IPR003148">
    <property type="entry name" value="RCK_N"/>
</dbReference>
<feature type="compositionally biased region" description="Acidic residues" evidence="12">
    <location>
        <begin position="757"/>
        <end position="772"/>
    </location>
</feature>
<dbReference type="FunFam" id="3.40.50.720:FF:000011">
    <property type="entry name" value="Potassium channel subfamily T member 1"/>
    <property type="match status" value="1"/>
</dbReference>
<evidence type="ECO:0000256" key="12">
    <source>
        <dbReference type="SAM" id="MobiDB-lite"/>
    </source>
</evidence>
<feature type="compositionally biased region" description="Low complexity" evidence="12">
    <location>
        <begin position="1123"/>
        <end position="1138"/>
    </location>
</feature>
<keyword evidence="9 13" id="KW-0472">Membrane</keyword>
<dbReference type="PANTHER" id="PTHR10027:SF10">
    <property type="entry name" value="SLOWPOKE 2, ISOFORM D"/>
    <property type="match status" value="1"/>
</dbReference>
<feature type="compositionally biased region" description="Polar residues" evidence="12">
    <location>
        <begin position="1445"/>
        <end position="1469"/>
    </location>
</feature>
<dbReference type="FunFam" id="1.10.287.70:FF:000137">
    <property type="entry name" value="Slowpoke 2, isoform E"/>
    <property type="match status" value="1"/>
</dbReference>
<evidence type="ECO:0000256" key="8">
    <source>
        <dbReference type="ARBA" id="ARBA00023065"/>
    </source>
</evidence>
<dbReference type="GO" id="GO:0005886">
    <property type="term" value="C:plasma membrane"/>
    <property type="evidence" value="ECO:0007669"/>
    <property type="project" value="TreeGrafter"/>
</dbReference>
<dbReference type="InterPro" id="IPR013099">
    <property type="entry name" value="K_chnl_dom"/>
</dbReference>
<feature type="transmembrane region" description="Helical" evidence="13">
    <location>
        <begin position="224"/>
        <end position="242"/>
    </location>
</feature>
<dbReference type="GO" id="GO:0015271">
    <property type="term" value="F:outward rectifier potassium channel activity"/>
    <property type="evidence" value="ECO:0007669"/>
    <property type="project" value="TreeGrafter"/>
</dbReference>
<comment type="catalytic activity">
    <reaction evidence="11">
        <text>K(+)(in) = K(+)(out)</text>
        <dbReference type="Rhea" id="RHEA:29463"/>
        <dbReference type="ChEBI" id="CHEBI:29103"/>
    </reaction>
</comment>
<feature type="transmembrane region" description="Helical" evidence="13">
    <location>
        <begin position="161"/>
        <end position="180"/>
    </location>
</feature>
<feature type="region of interest" description="Disordered" evidence="12">
    <location>
        <begin position="1382"/>
        <end position="1469"/>
    </location>
</feature>
<keyword evidence="8" id="KW-0406">Ion transport</keyword>
<feature type="region of interest" description="Disordered" evidence="12">
    <location>
        <begin position="717"/>
        <end position="774"/>
    </location>
</feature>
<feature type="transmembrane region" description="Helical" evidence="13">
    <location>
        <begin position="59"/>
        <end position="78"/>
    </location>
</feature>
<dbReference type="FunFam" id="3.40.50.720:FF:000034">
    <property type="entry name" value="Potassium channel subfamily T member 1"/>
    <property type="match status" value="1"/>
</dbReference>
<evidence type="ECO:0000313" key="15">
    <source>
        <dbReference type="EMBL" id="BFG04045.1"/>
    </source>
</evidence>
<keyword evidence="4 13" id="KW-0812">Transmembrane</keyword>